<evidence type="ECO:0000256" key="10">
    <source>
        <dbReference type="SAM" id="MobiDB-lite"/>
    </source>
</evidence>
<dbReference type="AlphaFoldDB" id="A0A2J6QY77"/>
<evidence type="ECO:0000256" key="7">
    <source>
        <dbReference type="ARBA" id="ARBA00023242"/>
    </source>
</evidence>
<keyword evidence="13" id="KW-1185">Reference proteome</keyword>
<dbReference type="GO" id="GO:0006357">
    <property type="term" value="P:regulation of transcription by RNA polymerase II"/>
    <property type="evidence" value="ECO:0007669"/>
    <property type="project" value="InterPro"/>
</dbReference>
<evidence type="ECO:0000256" key="4">
    <source>
        <dbReference type="ARBA" id="ARBA00023015"/>
    </source>
</evidence>
<evidence type="ECO:0000313" key="13">
    <source>
        <dbReference type="Proteomes" id="UP000235786"/>
    </source>
</evidence>
<evidence type="ECO:0000256" key="8">
    <source>
        <dbReference type="ARBA" id="ARBA00032007"/>
    </source>
</evidence>
<protein>
    <recommendedName>
        <fullName evidence="3 9">Mediator of RNA polymerase II transcription subunit 14</fullName>
    </recommendedName>
    <alternativeName>
        <fullName evidence="8 9">Mediator complex subunit 14</fullName>
    </alternativeName>
</protein>
<dbReference type="GO" id="GO:0016592">
    <property type="term" value="C:mediator complex"/>
    <property type="evidence" value="ECO:0007669"/>
    <property type="project" value="UniProtKB-UniRule"/>
</dbReference>
<dbReference type="PANTHER" id="PTHR12809">
    <property type="entry name" value="MEDIATOR COMPLEX SUBUNIT"/>
    <property type="match status" value="1"/>
</dbReference>
<evidence type="ECO:0000256" key="6">
    <source>
        <dbReference type="ARBA" id="ARBA00023163"/>
    </source>
</evidence>
<evidence type="ECO:0000256" key="3">
    <source>
        <dbReference type="ARBA" id="ARBA00019619"/>
    </source>
</evidence>
<dbReference type="EMBL" id="KZ613963">
    <property type="protein sequence ID" value="PMD31217.1"/>
    <property type="molecule type" value="Genomic_DNA"/>
</dbReference>
<name>A0A2J6QY77_HYAVF</name>
<keyword evidence="6 9" id="KW-0804">Transcription</keyword>
<dbReference type="Proteomes" id="UP000235786">
    <property type="component" value="Unassembled WGS sequence"/>
</dbReference>
<gene>
    <name evidence="12" type="ORF">L207DRAFT_193465</name>
</gene>
<comment type="subunit">
    <text evidence="9">Component of the Mediator complex.</text>
</comment>
<reference evidence="12 13" key="1">
    <citation type="submission" date="2016-04" db="EMBL/GenBank/DDBJ databases">
        <title>A degradative enzymes factory behind the ericoid mycorrhizal symbiosis.</title>
        <authorList>
            <consortium name="DOE Joint Genome Institute"/>
            <person name="Martino E."/>
            <person name="Morin E."/>
            <person name="Grelet G."/>
            <person name="Kuo A."/>
            <person name="Kohler A."/>
            <person name="Daghino S."/>
            <person name="Barry K."/>
            <person name="Choi C."/>
            <person name="Cichocki N."/>
            <person name="Clum A."/>
            <person name="Copeland A."/>
            <person name="Hainaut M."/>
            <person name="Haridas S."/>
            <person name="Labutti K."/>
            <person name="Lindquist E."/>
            <person name="Lipzen A."/>
            <person name="Khouja H.-R."/>
            <person name="Murat C."/>
            <person name="Ohm R."/>
            <person name="Olson A."/>
            <person name="Spatafora J."/>
            <person name="Veneault-Fourrey C."/>
            <person name="Henrissat B."/>
            <person name="Grigoriev I."/>
            <person name="Martin F."/>
            <person name="Perotto S."/>
        </authorList>
    </citation>
    <scope>NUCLEOTIDE SEQUENCE [LARGE SCALE GENOMIC DNA]</scope>
    <source>
        <strain evidence="12 13">F</strain>
    </source>
</reference>
<dbReference type="Pfam" id="PF26204">
    <property type="entry name" value="Med14_fung"/>
    <property type="match status" value="1"/>
</dbReference>
<evidence type="ECO:0000256" key="2">
    <source>
        <dbReference type="ARBA" id="ARBA00007813"/>
    </source>
</evidence>
<evidence type="ECO:0000256" key="9">
    <source>
        <dbReference type="RuleBase" id="RU365082"/>
    </source>
</evidence>
<sequence length="1154" mass="128888">MPGVIMENGRNGSHTNHDRDQRLNGVNGANYAPEKSPEKGKGRAEPQQSMTPISPTIPNGVNGNFLDASQQQNGLGDSIPQDLQERINQLPPEIAHITQGYLPLSRLLSRLAQKTHSDLSSTILELAQMPVPSSAVNGNTSHITTSDDSSPENLTKKLRLVKFAQDAHTEWTKALVITGWSRRAEDVSRTIDLKIHLDDQAQYYENAVYELGEVKKGLIHARLPNPDLPTALEVLTTGKASWMPDLGYIQPPPLNAKEILKSLENLNTLLSIRLNLHDYDSIPFHFKNFEIKSGRVTFKVAGEFEIDLTIADEDPEAQFWFIDFRFMFLPSVPTLTPQIRYHIESKVNEALAKDGLAGCYKYLHEMVLTHKINEFKKQAFDLAGAKWIETLKVEALNRALSVQYWLDRYPKGLRSWIILGVHSGKRKDGRPDPKATSRLFIRWFRDSKEVPDVDVQFDTVNITTESLLKTVIAKHVSYILTSIHDNLAAKPLFANRELALSLSISSTEPAESELKVQLTNEQHLTVKIEPISGRILFSPASQLNTKCESQLNGKSPNPAIDGHSYIEVLRGQLLAEEIVNRGLSIGWIRIPIPGLKADALQPYLPKGPQPNFLWFRRSGWAENWCIAVMMTTGGEQWLLLETADAPPNNSSSNVAQGRRITSFIKIPSKLASPVPTYEFLSTLNIFSAALVSHYCNLRSLHGKRAAHMLRQSGPSKAVTLPSIYIRLSEILVSKGKSARTNKEWAKGVVRLTFQGLELLPPKSDDAIPPVPENQPSGDLVQRRPTPQERAVLISEARMIVPPPGQPNVLVNINEKVDKDIAFDPETGSFAFRLRSRVGESVIPDLIERLVRVERLVEFIQVFQKHEKALKCESVSLGKIVFTYGNIAAGNRSDAMDLDTTTSHPYKATVDFNAMETSMTLVLERHNPHLRILDYLVMVLNGSGGLNDVASLLPLTLPVLRGLDAIETAWTPAPDTEKGEVFVNVRAVDWYMIRYDLKQTASTPDSPPTMRKIMFEVRLRHRRGEPWWYVRRSDTINRTSKDVDEIDEALKSVWKSKGTGWEGMRVSGVAQVHGVEELLEKVDEVIRCLPILNAEAPNAPAPTLAAVPAAALSKQVRPQAPQQQQRQQPTPNQSQGQSQSQGRSNPLKREVVEID</sequence>
<comment type="subcellular location">
    <subcellularLocation>
        <location evidence="1 9">Nucleus</location>
    </subcellularLocation>
</comment>
<proteinExistence type="inferred from homology"/>
<keyword evidence="4 9" id="KW-0805">Transcription regulation</keyword>
<evidence type="ECO:0000259" key="11">
    <source>
        <dbReference type="Pfam" id="PF08638"/>
    </source>
</evidence>
<evidence type="ECO:0000256" key="5">
    <source>
        <dbReference type="ARBA" id="ARBA00023159"/>
    </source>
</evidence>
<keyword evidence="5 9" id="KW-0010">Activator</keyword>
<dbReference type="PANTHER" id="PTHR12809:SF2">
    <property type="entry name" value="MEDIATOR OF RNA POLYMERASE II TRANSCRIPTION SUBUNIT 14"/>
    <property type="match status" value="1"/>
</dbReference>
<accession>A0A2J6QY77</accession>
<dbReference type="GO" id="GO:0003712">
    <property type="term" value="F:transcription coregulator activity"/>
    <property type="evidence" value="ECO:0007669"/>
    <property type="project" value="UniProtKB-UniRule"/>
</dbReference>
<comment type="similarity">
    <text evidence="2 9">Belongs to the Mediator complex subunit 14 family.</text>
</comment>
<dbReference type="STRING" id="1149755.A0A2J6QY77"/>
<dbReference type="InterPro" id="IPR055122">
    <property type="entry name" value="Med14_N"/>
</dbReference>
<keyword evidence="7 9" id="KW-0539">Nucleus</keyword>
<feature type="region of interest" description="Disordered" evidence="10">
    <location>
        <begin position="1109"/>
        <end position="1154"/>
    </location>
</feature>
<feature type="region of interest" description="Disordered" evidence="10">
    <location>
        <begin position="764"/>
        <end position="784"/>
    </location>
</feature>
<feature type="region of interest" description="Disordered" evidence="10">
    <location>
        <begin position="1"/>
        <end position="79"/>
    </location>
</feature>
<organism evidence="12 13">
    <name type="scientific">Hyaloscypha variabilis (strain UAMH 11265 / GT02V1 / F)</name>
    <name type="common">Meliniomyces variabilis</name>
    <dbReference type="NCBI Taxonomy" id="1149755"/>
    <lineage>
        <taxon>Eukaryota</taxon>
        <taxon>Fungi</taxon>
        <taxon>Dikarya</taxon>
        <taxon>Ascomycota</taxon>
        <taxon>Pezizomycotina</taxon>
        <taxon>Leotiomycetes</taxon>
        <taxon>Helotiales</taxon>
        <taxon>Hyaloscyphaceae</taxon>
        <taxon>Hyaloscypha</taxon>
        <taxon>Hyaloscypha variabilis</taxon>
    </lineage>
</organism>
<feature type="compositionally biased region" description="Basic and acidic residues" evidence="10">
    <location>
        <begin position="35"/>
        <end position="44"/>
    </location>
</feature>
<dbReference type="Pfam" id="PF08638">
    <property type="entry name" value="Med14"/>
    <property type="match status" value="1"/>
</dbReference>
<evidence type="ECO:0000256" key="1">
    <source>
        <dbReference type="ARBA" id="ARBA00004123"/>
    </source>
</evidence>
<comment type="function">
    <text evidence="9">Component of the Mediator complex, a coactivator involved in the regulated transcription of nearly all RNA polymerase II-dependent genes. Mediator functions as a bridge to convey information from gene-specific regulatory proteins to the basal RNA polymerase II transcription machinery. Mediator is recruited to promoters by direct interactions with regulatory proteins and serves as a scaffold for the assembly of a functional preinitiation complex with RNA polymerase II and the general transcription factors.</text>
</comment>
<feature type="compositionally biased region" description="Low complexity" evidence="10">
    <location>
        <begin position="1109"/>
        <end position="1144"/>
    </location>
</feature>
<dbReference type="OrthoDB" id="205099at2759"/>
<evidence type="ECO:0000313" key="12">
    <source>
        <dbReference type="EMBL" id="PMD31217.1"/>
    </source>
</evidence>
<feature type="domain" description="Mediator complex subunit MED14 N-terminal" evidence="11">
    <location>
        <begin position="102"/>
        <end position="312"/>
    </location>
</feature>
<feature type="compositionally biased region" description="Polar residues" evidence="10">
    <location>
        <begin position="46"/>
        <end position="75"/>
    </location>
</feature>
<dbReference type="InterPro" id="IPR013947">
    <property type="entry name" value="Mediator_Med14"/>
</dbReference>
<dbReference type="GO" id="GO:0070847">
    <property type="term" value="C:core mediator complex"/>
    <property type="evidence" value="ECO:0007669"/>
    <property type="project" value="TreeGrafter"/>
</dbReference>